<dbReference type="FunFam" id="3.40.50.300:FF:000987">
    <property type="entry name" value="DEAD/DEAH box RNA helicase"/>
    <property type="match status" value="1"/>
</dbReference>
<dbReference type="Pfam" id="PF00271">
    <property type="entry name" value="Helicase_C"/>
    <property type="match status" value="1"/>
</dbReference>
<accession>A0A6C1DX46</accession>
<feature type="compositionally biased region" description="Gly residues" evidence="12">
    <location>
        <begin position="585"/>
        <end position="595"/>
    </location>
</feature>
<dbReference type="InterPro" id="IPR048392">
    <property type="entry name" value="MTR4-like_stalk"/>
</dbReference>
<feature type="coiled-coil region" evidence="11">
    <location>
        <begin position="237"/>
        <end position="265"/>
    </location>
</feature>
<dbReference type="InterPro" id="IPR012961">
    <property type="entry name" value="Ski2/MTR4_C"/>
</dbReference>
<dbReference type="InterPro" id="IPR027417">
    <property type="entry name" value="P-loop_NTPase"/>
</dbReference>
<gene>
    <name evidence="15" type="primary">SKI2_1</name>
    <name evidence="15" type="ORF">GRS66_003704</name>
</gene>
<evidence type="ECO:0000256" key="6">
    <source>
        <dbReference type="ARBA" id="ARBA00022741"/>
    </source>
</evidence>
<evidence type="ECO:0000256" key="9">
    <source>
        <dbReference type="ARBA" id="ARBA00022840"/>
    </source>
</evidence>
<dbReference type="InterPro" id="IPR014001">
    <property type="entry name" value="Helicase_ATP-bd"/>
</dbReference>
<evidence type="ECO:0000256" key="3">
    <source>
        <dbReference type="ARBA" id="ARBA00012552"/>
    </source>
</evidence>
<evidence type="ECO:0000256" key="12">
    <source>
        <dbReference type="SAM" id="MobiDB-lite"/>
    </source>
</evidence>
<feature type="domain" description="Helicase ATP-binding" evidence="13">
    <location>
        <begin position="338"/>
        <end position="496"/>
    </location>
</feature>
<dbReference type="GO" id="GO:0003723">
    <property type="term" value="F:RNA binding"/>
    <property type="evidence" value="ECO:0007669"/>
    <property type="project" value="UniProtKB-KW"/>
</dbReference>
<dbReference type="SMART" id="SM01142">
    <property type="entry name" value="DSHCT"/>
    <property type="match status" value="1"/>
</dbReference>
<comment type="similarity">
    <text evidence="2">Belongs to the helicase family. SKI2 subfamily.</text>
</comment>
<dbReference type="InterPro" id="IPR011545">
    <property type="entry name" value="DEAD/DEAH_box_helicase_dom"/>
</dbReference>
<evidence type="ECO:0000259" key="14">
    <source>
        <dbReference type="PROSITE" id="PS51194"/>
    </source>
</evidence>
<proteinExistence type="inferred from homology"/>
<dbReference type="Pfam" id="PF21408">
    <property type="entry name" value="MTR4-like_stalk"/>
    <property type="match status" value="1"/>
</dbReference>
<dbReference type="InterPro" id="IPR040801">
    <property type="entry name" value="Ski2_N"/>
</dbReference>
<dbReference type="CDD" id="cd18795">
    <property type="entry name" value="SF2_C_Ski2"/>
    <property type="match status" value="1"/>
</dbReference>
<dbReference type="PANTHER" id="PTHR12131">
    <property type="entry name" value="ATP-DEPENDENT RNA AND DNA HELICASE"/>
    <property type="match status" value="1"/>
</dbReference>
<keyword evidence="8 15" id="KW-0347">Helicase</keyword>
<feature type="region of interest" description="Disordered" evidence="12">
    <location>
        <begin position="540"/>
        <end position="608"/>
    </location>
</feature>
<dbReference type="InterPro" id="IPR001650">
    <property type="entry name" value="Helicase_C-like"/>
</dbReference>
<dbReference type="SMART" id="SM00490">
    <property type="entry name" value="HELICc"/>
    <property type="match status" value="1"/>
</dbReference>
<dbReference type="Gene3D" id="1.10.3380.30">
    <property type="match status" value="2"/>
</dbReference>
<dbReference type="Pfam" id="PF21409">
    <property type="entry name" value="Ski2_beta-barrel"/>
    <property type="match status" value="1"/>
</dbReference>
<dbReference type="FunFam" id="3.40.50.300:FF:000354">
    <property type="entry name" value="ATP-dependent RNA helicase SKI2"/>
    <property type="match status" value="1"/>
</dbReference>
<name>A0A6C1DX46_SACPS</name>
<keyword evidence="5" id="KW-0597">Phosphoprotein</keyword>
<evidence type="ECO:0000256" key="10">
    <source>
        <dbReference type="ARBA" id="ARBA00022884"/>
    </source>
</evidence>
<sequence length="1287" mass="145902">MSEGFSSSSIQELYQSLKEITNNADVELFEDRITKLDFESTDEPKHANDIIKDRFLRPSNALPWSLLDMVQDVPHTSSPEDCSGKLDYKELLKVPDPINRTSYQFKRTGLEGKISGYKEEVGLKEVANANASNSLSITRSINHNQNSVRGSTAQLPFTPGGIPMKSVKTGSEQNGSSTMANATKLLHKDGQGLFDIPEGMNRGIKPMDSPAENEDQNGQFKELKQLNEIDNELDIRIEANEAKLKEEEKSAKSISEEIMEEATEETTADNADDAEIDELLPIGIDFGRTKPVSKSVPVKKEWAHVVDLNHKIENFDELIPNPARSWPFELDTFQKEAVYHLEQGDSVFVAAHTSAGKTVVAEYAIAMAHRNMTKTIYTSPIKALSNQKFRDFKETFDDVNIGLITGDVQINPDANCLIMTTEILRSMLYRGADLIRDVEFVIFDEVHYVNDQDRGVVWEEVIIMLPQHVKFILLSATVPNTYEFANWIGRTKQKNIYVISTPKRPVPLEINIWAKKELIPVINQNSEFLEANFRKHKEILNGESAKGAPSKTDNGRGGSTARGGRGGSNTRGGRGGRGNSTRGGANRGGSRGAGAIGSNKRKFFTQDGPSKKTWPEIVNYLRKRELLPMVVFVFSKKRCEEYADWLEGINFCNNKEKSQIHMFIEKSITRLKKEDRDLPQILKTRSLLERGIAVHHGGLLPIVKELIEILFSKGFIKVLFATETFAMGLNLPTRTVIFSSIRKHDGNGLRELTPGEFTQMAGRAGRRGLDSTGTVIVMAYNSPLSIATFKEVTMGVPTRLQSQFRLTYNMILNLLRIEALRVEEMIKYSFSENAKETLQPEHEKQIKVLQEELQTIEYKSCEICDNDIEKFLELMLAYKEATVNLMQEMVKSPSILHILKEGRLVAFRDPNDCLKLGFVFKVSLKDAVCVIMTFTKPYKLPNGEPNHLIYFPKADGYRRRNFPKFQKTDFYMEEVPVTAIEVITKRKFAAPLGKVIKKDVAALNEFNAETNNILDGKTLKEAINIEKQGLKIHQILLDRTNIRDEIFKLKSIKCPNLSQHIVPKFKAHVMKKKIEELYHLMSDQNLSLLPDYEKRLAVLKDTEFIDQNHNVLLKGRVACEINSGYELVLTELILDNFLGSFEPEEIVALLSVFVYEGKTREEEPPIVTPRLAKGKQRIEEIYKKMLCVFNTHQIPLTQDEAEFLDRKRFAMMNVVYEWARGLSFKEIMEMSPEAEGTVVRVITWLDEICREVKTASIIIGNSTLHMKMSRAQELIKRDIVFAASLYL</sequence>
<dbReference type="GO" id="GO:0055087">
    <property type="term" value="C:Ski complex"/>
    <property type="evidence" value="ECO:0007669"/>
    <property type="project" value="TreeGrafter"/>
</dbReference>
<dbReference type="OrthoDB" id="64767at2759"/>
<evidence type="ECO:0000256" key="2">
    <source>
        <dbReference type="ARBA" id="ARBA00010140"/>
    </source>
</evidence>
<dbReference type="PROSITE" id="PS51192">
    <property type="entry name" value="HELICASE_ATP_BIND_1"/>
    <property type="match status" value="1"/>
</dbReference>
<dbReference type="FunFam" id="1.10.3380.30:FF:000001">
    <property type="entry name" value="Ski2 ATP-dependent RNA helicase"/>
    <property type="match status" value="1"/>
</dbReference>
<feature type="compositionally biased region" description="Gly residues" evidence="12">
    <location>
        <begin position="555"/>
        <end position="578"/>
    </location>
</feature>
<dbReference type="InterPro" id="IPR048727">
    <property type="entry name" value="Ski2_beta-barrel"/>
</dbReference>
<feature type="domain" description="Helicase C-terminal" evidence="14">
    <location>
        <begin position="638"/>
        <end position="815"/>
    </location>
</feature>
<dbReference type="GO" id="GO:0003724">
    <property type="term" value="F:RNA helicase activity"/>
    <property type="evidence" value="ECO:0007669"/>
    <property type="project" value="UniProtKB-EC"/>
</dbReference>
<dbReference type="InterPro" id="IPR016438">
    <property type="entry name" value="SKI2-like"/>
</dbReference>
<dbReference type="EC" id="3.6.4.13" evidence="3"/>
<dbReference type="GO" id="GO:0070478">
    <property type="term" value="P:nuclear-transcribed mRNA catabolic process, 3'-5' exonucleolytic nonsense-mediated decay"/>
    <property type="evidence" value="ECO:0007669"/>
    <property type="project" value="TreeGrafter"/>
</dbReference>
<comment type="subcellular location">
    <subcellularLocation>
        <location evidence="1">Cytoplasm</location>
    </subcellularLocation>
</comment>
<dbReference type="GO" id="GO:0016787">
    <property type="term" value="F:hydrolase activity"/>
    <property type="evidence" value="ECO:0007669"/>
    <property type="project" value="UniProtKB-KW"/>
</dbReference>
<dbReference type="SMART" id="SM00487">
    <property type="entry name" value="DEXDc"/>
    <property type="match status" value="1"/>
</dbReference>
<dbReference type="Proteomes" id="UP000501346">
    <property type="component" value="Chromosome ScXII"/>
</dbReference>
<keyword evidence="11" id="KW-0175">Coiled coil</keyword>
<dbReference type="PROSITE" id="PS51194">
    <property type="entry name" value="HELICASE_CTER"/>
    <property type="match status" value="1"/>
</dbReference>
<keyword evidence="10" id="KW-0694">RNA-binding</keyword>
<evidence type="ECO:0000256" key="8">
    <source>
        <dbReference type="ARBA" id="ARBA00022806"/>
    </source>
</evidence>
<evidence type="ECO:0000259" key="13">
    <source>
        <dbReference type="PROSITE" id="PS51192"/>
    </source>
</evidence>
<dbReference type="Gene3D" id="3.40.50.300">
    <property type="entry name" value="P-loop containing nucleotide triphosphate hydrolases"/>
    <property type="match status" value="2"/>
</dbReference>
<keyword evidence="9" id="KW-0067">ATP-binding</keyword>
<dbReference type="InterPro" id="IPR050699">
    <property type="entry name" value="RNA-DNA_Helicase"/>
</dbReference>
<keyword evidence="16" id="KW-1185">Reference proteome</keyword>
<keyword evidence="4" id="KW-0963">Cytoplasm</keyword>
<keyword evidence="6" id="KW-0547">Nucleotide-binding</keyword>
<keyword evidence="7" id="KW-0378">Hydrolase</keyword>
<evidence type="ECO:0000256" key="7">
    <source>
        <dbReference type="ARBA" id="ARBA00022801"/>
    </source>
</evidence>
<dbReference type="Pfam" id="PF08148">
    <property type="entry name" value="DSHCT"/>
    <property type="match status" value="1"/>
</dbReference>
<evidence type="ECO:0000256" key="11">
    <source>
        <dbReference type="SAM" id="Coils"/>
    </source>
</evidence>
<organism evidence="15 16">
    <name type="scientific">Saccharomyces pastorianus</name>
    <name type="common">Lager yeast</name>
    <name type="synonym">Saccharomyces cerevisiae x Saccharomyces eubayanus</name>
    <dbReference type="NCBI Taxonomy" id="27292"/>
    <lineage>
        <taxon>Eukaryota</taxon>
        <taxon>Fungi</taxon>
        <taxon>Dikarya</taxon>
        <taxon>Ascomycota</taxon>
        <taxon>Saccharomycotina</taxon>
        <taxon>Saccharomycetes</taxon>
        <taxon>Saccharomycetales</taxon>
        <taxon>Saccharomycetaceae</taxon>
        <taxon>Saccharomyces</taxon>
    </lineage>
</organism>
<evidence type="ECO:0000256" key="4">
    <source>
        <dbReference type="ARBA" id="ARBA00022490"/>
    </source>
</evidence>
<dbReference type="Pfam" id="PF00270">
    <property type="entry name" value="DEAD"/>
    <property type="match status" value="1"/>
</dbReference>
<evidence type="ECO:0000313" key="15">
    <source>
        <dbReference type="EMBL" id="QID81331.1"/>
    </source>
</evidence>
<dbReference type="GO" id="GO:0005524">
    <property type="term" value="F:ATP binding"/>
    <property type="evidence" value="ECO:0007669"/>
    <property type="project" value="UniProtKB-KW"/>
</dbReference>
<dbReference type="SUPFAM" id="SSF52540">
    <property type="entry name" value="P-loop containing nucleoside triphosphate hydrolases"/>
    <property type="match status" value="1"/>
</dbReference>
<dbReference type="Pfam" id="PF17911">
    <property type="entry name" value="Ski2_N"/>
    <property type="match status" value="1"/>
</dbReference>
<evidence type="ECO:0000256" key="1">
    <source>
        <dbReference type="ARBA" id="ARBA00004496"/>
    </source>
</evidence>
<evidence type="ECO:0000256" key="5">
    <source>
        <dbReference type="ARBA" id="ARBA00022553"/>
    </source>
</evidence>
<evidence type="ECO:0000313" key="16">
    <source>
        <dbReference type="Proteomes" id="UP000501346"/>
    </source>
</evidence>
<reference evidence="15 16" key="1">
    <citation type="journal article" date="2019" name="BMC Genomics">
        <title>Chromosome level assembly and comparative genome analysis confirm lager-brewing yeasts originated from a single hybridization.</title>
        <authorList>
            <person name="Salazar A.N."/>
            <person name="Gorter de Vries A.R."/>
            <person name="van den Broek M."/>
            <person name="Brouwers N."/>
            <person name="de la Torre Cortes P."/>
            <person name="Kuijpers N.G.A."/>
            <person name="Daran J.G."/>
            <person name="Abeel T."/>
        </authorList>
    </citation>
    <scope>NUCLEOTIDE SEQUENCE [LARGE SCALE GENOMIC DNA]</scope>
    <source>
        <strain evidence="15 16">CBS 1483</strain>
    </source>
</reference>
<dbReference type="PANTHER" id="PTHR12131:SF1">
    <property type="entry name" value="ATP-DEPENDENT RNA HELICASE SUPV3L1, MITOCHONDRIAL-RELATED"/>
    <property type="match status" value="1"/>
</dbReference>
<dbReference type="EMBL" id="CP048993">
    <property type="protein sequence ID" value="QID81331.1"/>
    <property type="molecule type" value="Genomic_DNA"/>
</dbReference>
<dbReference type="FunFam" id="1.10.3380.30:FF:000004">
    <property type="entry name" value="Superkiller viralicidic activity 2-like 2"/>
    <property type="match status" value="1"/>
</dbReference>
<protein>
    <recommendedName>
        <fullName evidence="3">RNA helicase</fullName>
        <ecNumber evidence="3">3.6.4.13</ecNumber>
    </recommendedName>
</protein>
<dbReference type="PIRSF" id="PIRSF005198">
    <property type="entry name" value="Antiviral_helicase_SKI2"/>
    <property type="match status" value="1"/>
</dbReference>
<dbReference type="Gene3D" id="2.30.30.1160">
    <property type="match status" value="1"/>
</dbReference>